<keyword evidence="3 4" id="KW-0413">Isomerase</keyword>
<dbReference type="InterPro" id="IPR020622">
    <property type="entry name" value="Ala_racemase_pyridoxalP-BS"/>
</dbReference>
<feature type="binding site" evidence="4">
    <location>
        <position position="135"/>
    </location>
    <ligand>
        <name>substrate</name>
    </ligand>
</feature>
<dbReference type="PROSITE" id="PS00395">
    <property type="entry name" value="ALANINE_RACEMASE"/>
    <property type="match status" value="1"/>
</dbReference>
<reference evidence="6 7" key="1">
    <citation type="submission" date="2023-03" db="EMBL/GenBank/DDBJ databases">
        <title>Bacillus Genome Sequencing.</title>
        <authorList>
            <person name="Dunlap C."/>
        </authorList>
    </citation>
    <scope>NUCLEOTIDE SEQUENCE [LARGE SCALE GENOMIC DNA]</scope>
    <source>
        <strain evidence="6 7">B-23453</strain>
    </source>
</reference>
<feature type="domain" description="Alanine racemase C-terminal" evidence="5">
    <location>
        <begin position="243"/>
        <end position="368"/>
    </location>
</feature>
<dbReference type="PANTHER" id="PTHR30511:SF0">
    <property type="entry name" value="ALANINE RACEMASE, CATABOLIC-RELATED"/>
    <property type="match status" value="1"/>
</dbReference>
<dbReference type="RefSeq" id="WP_066270555.1">
    <property type="nucleotide sequence ID" value="NZ_JARMAB010000033.1"/>
</dbReference>
<dbReference type="InterPro" id="IPR001608">
    <property type="entry name" value="Ala_racemase_N"/>
</dbReference>
<feature type="active site" description="Proton acceptor; specific for D-alanine" evidence="4">
    <location>
        <position position="38"/>
    </location>
</feature>
<dbReference type="SMART" id="SM01005">
    <property type="entry name" value="Ala_racemase_C"/>
    <property type="match status" value="1"/>
</dbReference>
<dbReference type="InterPro" id="IPR000821">
    <property type="entry name" value="Ala_racemase"/>
</dbReference>
<dbReference type="PANTHER" id="PTHR30511">
    <property type="entry name" value="ALANINE RACEMASE"/>
    <property type="match status" value="1"/>
</dbReference>
<evidence type="ECO:0000256" key="4">
    <source>
        <dbReference type="HAMAP-Rule" id="MF_01201"/>
    </source>
</evidence>
<comment type="function">
    <text evidence="4">Catalyzes the interconversion of L-alanine and D-alanine. May also act on other amino acids.</text>
</comment>
<feature type="binding site" evidence="4">
    <location>
        <position position="311"/>
    </location>
    <ligand>
        <name>substrate</name>
    </ligand>
</feature>
<comment type="catalytic activity">
    <reaction evidence="4">
        <text>L-alanine = D-alanine</text>
        <dbReference type="Rhea" id="RHEA:20249"/>
        <dbReference type="ChEBI" id="CHEBI:57416"/>
        <dbReference type="ChEBI" id="CHEBI:57972"/>
        <dbReference type="EC" id="5.1.1.1"/>
    </reaction>
</comment>
<sequence>MPYYRDTWVEIQLDHLDHNIRSMSERLSADTAIFAVVKANAYGHGYAQIAREALNSGANALCVAFLDEGIHLRKKGLKAPILVLGASRPEDAKLAAEYDISLTVFQEDWLEEAMKFIGQGARLKIHVKCDTGMGRIGIRDLGELKGIEKKLKNNDCFLFEGLFTHFATADELDQSLFNVQLNKFNDYVHSLETKPVYIHCANSAAAMLHNQKNFNAIRFGIAMYGLSPSPEIKPYLPFELKEVFSLHTKIVNVKKVHPGDTVSYGATYTAEQEEWIATIPIGYADGWIRKLQGQEVLVNGKRAQIVGRVCMDQCMIRIPEYSPIGTKVTLIGSQENERITIDDIAVKLETINYEIPCLISARVPRVYVKDNSIVEVYNPILETF</sequence>
<dbReference type="EC" id="5.1.1.1" evidence="4"/>
<feature type="modified residue" description="N6-(pyridoxal phosphate)lysine" evidence="4">
    <location>
        <position position="38"/>
    </location>
</feature>
<dbReference type="SUPFAM" id="SSF51419">
    <property type="entry name" value="PLP-binding barrel"/>
    <property type="match status" value="1"/>
</dbReference>
<comment type="cofactor">
    <cofactor evidence="1 4">
        <name>pyridoxal 5'-phosphate</name>
        <dbReference type="ChEBI" id="CHEBI:597326"/>
    </cofactor>
</comment>
<comment type="pathway">
    <text evidence="4">Amino-acid biosynthesis; D-alanine biosynthesis; D-alanine from L-alanine: step 1/1.</text>
</comment>
<evidence type="ECO:0000256" key="3">
    <source>
        <dbReference type="ARBA" id="ARBA00023235"/>
    </source>
</evidence>
<evidence type="ECO:0000313" key="7">
    <source>
        <dbReference type="Proteomes" id="UP001341444"/>
    </source>
</evidence>
<keyword evidence="7" id="KW-1185">Reference proteome</keyword>
<dbReference type="Proteomes" id="UP001341444">
    <property type="component" value="Unassembled WGS sequence"/>
</dbReference>
<dbReference type="Pfam" id="PF00842">
    <property type="entry name" value="Ala_racemase_C"/>
    <property type="match status" value="1"/>
</dbReference>
<evidence type="ECO:0000256" key="1">
    <source>
        <dbReference type="ARBA" id="ARBA00001933"/>
    </source>
</evidence>
<dbReference type="Gene3D" id="2.40.37.10">
    <property type="entry name" value="Lyase, Ornithine Decarboxylase, Chain A, domain 1"/>
    <property type="match status" value="1"/>
</dbReference>
<name>A0ABU6MLA5_9BACI</name>
<dbReference type="InterPro" id="IPR011079">
    <property type="entry name" value="Ala_racemase_C"/>
</dbReference>
<dbReference type="SUPFAM" id="SSF50621">
    <property type="entry name" value="Alanine racemase C-terminal domain-like"/>
    <property type="match status" value="1"/>
</dbReference>
<evidence type="ECO:0000259" key="5">
    <source>
        <dbReference type="SMART" id="SM01005"/>
    </source>
</evidence>
<dbReference type="HAMAP" id="MF_01201">
    <property type="entry name" value="Ala_racemase"/>
    <property type="match status" value="1"/>
</dbReference>
<dbReference type="EMBL" id="JARMAB010000033">
    <property type="protein sequence ID" value="MED1205465.1"/>
    <property type="molecule type" value="Genomic_DNA"/>
</dbReference>
<evidence type="ECO:0000313" key="6">
    <source>
        <dbReference type="EMBL" id="MED1205465.1"/>
    </source>
</evidence>
<dbReference type="PRINTS" id="PR00992">
    <property type="entry name" value="ALARACEMASE"/>
</dbReference>
<protein>
    <recommendedName>
        <fullName evidence="4">Alanine racemase</fullName>
        <ecNumber evidence="4">5.1.1.1</ecNumber>
    </recommendedName>
</protein>
<dbReference type="InterPro" id="IPR029066">
    <property type="entry name" value="PLP-binding_barrel"/>
</dbReference>
<organism evidence="6 7">
    <name type="scientific">Heyndrickxia acidicola</name>
    <dbReference type="NCBI Taxonomy" id="209389"/>
    <lineage>
        <taxon>Bacteria</taxon>
        <taxon>Bacillati</taxon>
        <taxon>Bacillota</taxon>
        <taxon>Bacilli</taxon>
        <taxon>Bacillales</taxon>
        <taxon>Bacillaceae</taxon>
        <taxon>Heyndrickxia</taxon>
    </lineage>
</organism>
<gene>
    <name evidence="6" type="primary">alr</name>
    <name evidence="6" type="ORF">P4T90_20675</name>
</gene>
<dbReference type="InterPro" id="IPR009006">
    <property type="entry name" value="Ala_racemase/Decarboxylase_C"/>
</dbReference>
<dbReference type="NCBIfam" id="TIGR00492">
    <property type="entry name" value="alr"/>
    <property type="match status" value="1"/>
</dbReference>
<dbReference type="GO" id="GO:0008784">
    <property type="term" value="F:alanine racemase activity"/>
    <property type="evidence" value="ECO:0007669"/>
    <property type="project" value="UniProtKB-EC"/>
</dbReference>
<comment type="similarity">
    <text evidence="4">Belongs to the alanine racemase family.</text>
</comment>
<comment type="caution">
    <text evidence="6">The sequence shown here is derived from an EMBL/GenBank/DDBJ whole genome shotgun (WGS) entry which is preliminary data.</text>
</comment>
<dbReference type="Pfam" id="PF01168">
    <property type="entry name" value="Ala_racemase_N"/>
    <property type="match status" value="1"/>
</dbReference>
<evidence type="ECO:0000256" key="2">
    <source>
        <dbReference type="ARBA" id="ARBA00022898"/>
    </source>
</evidence>
<feature type="active site" description="Proton acceptor; specific for L-alanine" evidence="4">
    <location>
        <position position="264"/>
    </location>
</feature>
<accession>A0ABU6MLA5</accession>
<keyword evidence="2 4" id="KW-0663">Pyridoxal phosphate</keyword>
<dbReference type="Gene3D" id="3.20.20.10">
    <property type="entry name" value="Alanine racemase"/>
    <property type="match status" value="1"/>
</dbReference>
<dbReference type="CDD" id="cd00430">
    <property type="entry name" value="PLPDE_III_AR"/>
    <property type="match status" value="1"/>
</dbReference>
<proteinExistence type="inferred from homology"/>